<dbReference type="PANTHER" id="PTHR30627">
    <property type="entry name" value="PEPTIDOGLYCAN D,D-TRANSPEPTIDASE"/>
    <property type="match status" value="1"/>
</dbReference>
<dbReference type="HOGENOM" id="CLU_009289_7_0_9"/>
<dbReference type="PATRIC" id="fig|1218493.3.peg.1299"/>
<dbReference type="Pfam" id="PF00905">
    <property type="entry name" value="Transpeptidase"/>
    <property type="match status" value="1"/>
</dbReference>
<dbReference type="Gene3D" id="1.10.10.1230">
    <property type="entry name" value="Penicillin-binding protein, N-terminal non-catalytic domain, head sub-domain"/>
    <property type="match status" value="1"/>
</dbReference>
<evidence type="ECO:0000313" key="12">
    <source>
        <dbReference type="EMBL" id="KJY55153.1"/>
    </source>
</evidence>
<keyword evidence="6" id="KW-0573">Peptidoglycan synthesis</keyword>
<evidence type="ECO:0000259" key="10">
    <source>
        <dbReference type="Pfam" id="PF00905"/>
    </source>
</evidence>
<evidence type="ECO:0000313" key="13">
    <source>
        <dbReference type="Proteomes" id="UP000033533"/>
    </source>
</evidence>
<protein>
    <submittedName>
        <fullName evidence="12">Penicillin-binding protein</fullName>
    </submittedName>
</protein>
<evidence type="ECO:0000256" key="7">
    <source>
        <dbReference type="ARBA" id="ARBA00022989"/>
    </source>
</evidence>
<dbReference type="Proteomes" id="UP000033533">
    <property type="component" value="Unassembled WGS sequence"/>
</dbReference>
<name>A0A0F4LA25_9LACO</name>
<reference evidence="12 13" key="1">
    <citation type="submission" date="2014-12" db="EMBL/GenBank/DDBJ databases">
        <title>Comparative genomics of the lactic acid bacteria isolated from the honey bee gut.</title>
        <authorList>
            <person name="Ellegaard K.M."/>
            <person name="Tamarit D."/>
            <person name="Javelind E."/>
            <person name="Olofsson T."/>
            <person name="Andersson S.G."/>
            <person name="Vasquez A."/>
        </authorList>
    </citation>
    <scope>NUCLEOTIDE SEQUENCE [LARGE SCALE GENOMIC DNA]</scope>
    <source>
        <strain evidence="12 13">Biut2</strain>
    </source>
</reference>
<gene>
    <name evidence="12" type="ORF">JF76_12390</name>
</gene>
<evidence type="ECO:0000256" key="5">
    <source>
        <dbReference type="ARBA" id="ARBA00022960"/>
    </source>
</evidence>
<dbReference type="GO" id="GO:0008360">
    <property type="term" value="P:regulation of cell shape"/>
    <property type="evidence" value="ECO:0007669"/>
    <property type="project" value="UniProtKB-KW"/>
</dbReference>
<evidence type="ECO:0000256" key="4">
    <source>
        <dbReference type="ARBA" id="ARBA00022692"/>
    </source>
</evidence>
<keyword evidence="8" id="KW-0472">Membrane</keyword>
<sequence length="699" mass="76621">MNFFKKKLKTKNNNSKKQASTPIRMKIILGIIFVLFATLIGQLAYLQIGYGSRFKAEVQKSNSAVVSSQVPRGVMYDSKGRVLVGNRAKNAITYTKSVSTTSEDIYSISNSLSQYISIKDEKPTQQQVIDYYLANKNNSAKEAAKVPKSVRATQDDNLINKRIQEQVSAEHVKLSAREKTAALIYNKISGAYTLSTIYIKNNHLTDKEIAEVGEHLSDLPGVGIGTDWQRSYPNGSSIRSIIGSVSTEKAGLPSDNLQYYLTNGYSRNDRVGTSYLEEKYEPLLKGTKATSKVWTKNSGDIEQSKSVYSGQAGASLVLTLDAKYQKEVQSSLENIYASAVGSGAARYSNGAYAVAMNPKTGAILAIAGISRDPKKNKTTNNALGVINQSFVMGSAVKGAMVGGGLINKVITPTNNVMPDTPVYLPSTPVKKSVYPIGTFGALDAETALEVSSNIYMMHLAMKWVKASYVPKTKIYMPQTAFEPLRHNFNMFGLGQKTGIDLPGEISGIQGKSFNDQGLVLSGSVLDLSYGNYDAYTLIQMVQYVSTIANGGYRMQPYVVQSIGRTSNNGKKVYVDYNKKPEVQLRIPWTSDELNIVKQGFWRVVHGTNSWGTAHKLKNVKPSISGKSGTAQTFYYDPDNPNQKNPPELVNATFVGYAPSNNPEIATAVIFPGLDPEHEGSYTLQMTKAMVQDYFKLHKK</sequence>
<dbReference type="Pfam" id="PF03717">
    <property type="entry name" value="PBP_dimer"/>
    <property type="match status" value="1"/>
</dbReference>
<keyword evidence="7" id="KW-1133">Transmembrane helix</keyword>
<dbReference type="AlphaFoldDB" id="A0A0F4LA25"/>
<keyword evidence="3" id="KW-1003">Cell membrane</keyword>
<evidence type="ECO:0000256" key="9">
    <source>
        <dbReference type="ARBA" id="ARBA00023316"/>
    </source>
</evidence>
<keyword evidence="5" id="KW-0133">Cell shape</keyword>
<comment type="subcellular location">
    <subcellularLocation>
        <location evidence="1">Cell membrane</location>
        <topology evidence="1">Single-pass membrane protein</topology>
    </subcellularLocation>
</comment>
<dbReference type="InterPro" id="IPR005311">
    <property type="entry name" value="PBP_dimer"/>
</dbReference>
<dbReference type="SUPFAM" id="SSF56601">
    <property type="entry name" value="beta-lactamase/transpeptidase-like"/>
    <property type="match status" value="1"/>
</dbReference>
<feature type="domain" description="Penicillin-binding protein transpeptidase" evidence="10">
    <location>
        <begin position="352"/>
        <end position="674"/>
    </location>
</feature>
<dbReference type="InterPro" id="IPR050515">
    <property type="entry name" value="Beta-lactam/transpept"/>
</dbReference>
<feature type="domain" description="Penicillin-binding protein dimerisation" evidence="11">
    <location>
        <begin position="69"/>
        <end position="303"/>
    </location>
</feature>
<dbReference type="GO" id="GO:0005886">
    <property type="term" value="C:plasma membrane"/>
    <property type="evidence" value="ECO:0007669"/>
    <property type="project" value="UniProtKB-SubCell"/>
</dbReference>
<organism evidence="12 13">
    <name type="scientific">Lactobacillus kullabergensis</name>
    <dbReference type="NCBI Taxonomy" id="1218493"/>
    <lineage>
        <taxon>Bacteria</taxon>
        <taxon>Bacillati</taxon>
        <taxon>Bacillota</taxon>
        <taxon>Bacilli</taxon>
        <taxon>Lactobacillales</taxon>
        <taxon>Lactobacillaceae</taxon>
        <taxon>Lactobacillus</taxon>
    </lineage>
</organism>
<dbReference type="STRING" id="1218493.JF76_12390"/>
<dbReference type="InterPro" id="IPR012338">
    <property type="entry name" value="Beta-lactam/transpept-like"/>
</dbReference>
<evidence type="ECO:0000259" key="11">
    <source>
        <dbReference type="Pfam" id="PF03717"/>
    </source>
</evidence>
<evidence type="ECO:0000256" key="3">
    <source>
        <dbReference type="ARBA" id="ARBA00022475"/>
    </source>
</evidence>
<evidence type="ECO:0000256" key="2">
    <source>
        <dbReference type="ARBA" id="ARBA00007171"/>
    </source>
</evidence>
<keyword evidence="9" id="KW-0961">Cell wall biogenesis/degradation</keyword>
<dbReference type="PANTHER" id="PTHR30627:SF2">
    <property type="entry name" value="PEPTIDOGLYCAN D,D-TRANSPEPTIDASE MRDA"/>
    <property type="match status" value="1"/>
</dbReference>
<dbReference type="Gene3D" id="3.40.710.10">
    <property type="entry name" value="DD-peptidase/beta-lactamase superfamily"/>
    <property type="match status" value="1"/>
</dbReference>
<keyword evidence="4" id="KW-0812">Transmembrane</keyword>
<evidence type="ECO:0000256" key="6">
    <source>
        <dbReference type="ARBA" id="ARBA00022984"/>
    </source>
</evidence>
<evidence type="ECO:0000256" key="8">
    <source>
        <dbReference type="ARBA" id="ARBA00023136"/>
    </source>
</evidence>
<dbReference type="GO" id="GO:0009252">
    <property type="term" value="P:peptidoglycan biosynthetic process"/>
    <property type="evidence" value="ECO:0007669"/>
    <property type="project" value="UniProtKB-KW"/>
</dbReference>
<comment type="similarity">
    <text evidence="2">Belongs to the transpeptidase family.</text>
</comment>
<dbReference type="OrthoDB" id="9770103at2"/>
<dbReference type="Gene3D" id="3.90.1310.10">
    <property type="entry name" value="Penicillin-binding protein 2a (Domain 2)"/>
    <property type="match status" value="1"/>
</dbReference>
<accession>A0A0F4LA25</accession>
<dbReference type="GO" id="GO:0071972">
    <property type="term" value="F:peptidoglycan L,D-transpeptidase activity"/>
    <property type="evidence" value="ECO:0007669"/>
    <property type="project" value="TreeGrafter"/>
</dbReference>
<dbReference type="EMBL" id="JXBY01000020">
    <property type="protein sequence ID" value="KJY55153.1"/>
    <property type="molecule type" value="Genomic_DNA"/>
</dbReference>
<dbReference type="SUPFAM" id="SSF56519">
    <property type="entry name" value="Penicillin binding protein dimerisation domain"/>
    <property type="match status" value="1"/>
</dbReference>
<evidence type="ECO:0000256" key="1">
    <source>
        <dbReference type="ARBA" id="ARBA00004162"/>
    </source>
</evidence>
<dbReference type="GO" id="GO:0071555">
    <property type="term" value="P:cell wall organization"/>
    <property type="evidence" value="ECO:0007669"/>
    <property type="project" value="UniProtKB-KW"/>
</dbReference>
<comment type="caution">
    <text evidence="12">The sequence shown here is derived from an EMBL/GenBank/DDBJ whole genome shotgun (WGS) entry which is preliminary data.</text>
</comment>
<dbReference type="GO" id="GO:0008658">
    <property type="term" value="F:penicillin binding"/>
    <property type="evidence" value="ECO:0007669"/>
    <property type="project" value="InterPro"/>
</dbReference>
<proteinExistence type="inferred from homology"/>
<dbReference type="InterPro" id="IPR036138">
    <property type="entry name" value="PBP_dimer_sf"/>
</dbReference>
<dbReference type="InterPro" id="IPR001460">
    <property type="entry name" value="PCN-bd_Tpept"/>
</dbReference>